<feature type="binding site" description="axial binding residue" evidence="14">
    <location>
        <position position="163"/>
    </location>
    <ligand>
        <name>heme</name>
        <dbReference type="ChEBI" id="CHEBI:30413"/>
        <label>2</label>
    </ligand>
    <ligandPart>
        <name>Fe</name>
        <dbReference type="ChEBI" id="CHEBI:18248"/>
    </ligandPart>
</feature>
<comment type="cofactor">
    <cofactor evidence="13">
        <name>heme</name>
        <dbReference type="ChEBI" id="CHEBI:30413"/>
    </cofactor>
    <text evidence="13">Binds 4 heme groups per subunit.</text>
</comment>
<evidence type="ECO:0000256" key="1">
    <source>
        <dbReference type="ARBA" id="ARBA00004162"/>
    </source>
</evidence>
<feature type="binding site" description="axial binding residue" evidence="14">
    <location>
        <position position="124"/>
    </location>
    <ligand>
        <name>heme</name>
        <dbReference type="ChEBI" id="CHEBI:30413"/>
        <label>3</label>
    </ligand>
    <ligandPart>
        <name>Fe</name>
        <dbReference type="ChEBI" id="CHEBI:18248"/>
    </ligandPart>
</feature>
<evidence type="ECO:0000256" key="10">
    <source>
        <dbReference type="ARBA" id="ARBA00023004"/>
    </source>
</evidence>
<evidence type="ECO:0000256" key="14">
    <source>
        <dbReference type="PIRSR" id="PIRSR000013-2"/>
    </source>
</evidence>
<keyword evidence="5 12" id="KW-0349">Heme</keyword>
<dbReference type="OrthoDB" id="9791652at2"/>
<dbReference type="GO" id="GO:0019333">
    <property type="term" value="P:denitrification pathway"/>
    <property type="evidence" value="ECO:0007669"/>
    <property type="project" value="InterPro"/>
</dbReference>
<sequence>MKRWMKAVLLVATGVILGVPLMSMGYYTMVRTSTPQFCAMCHEIRPAYRDWQTSSHGFNTQGVVADCMDCHLPAPHDTFDFFYAKAYHGVKDVVAHLFLDEYDREKNRHHAWADISNDQCMKCHRNLLYMPDKRGAMMAHRTVVYAREGYEKLCTDCHRYLVHKPKSSYSYSQKL</sequence>
<feature type="binding site" description="axial binding residue" evidence="14">
    <location>
        <position position="158"/>
    </location>
    <ligand>
        <name>heme</name>
        <dbReference type="ChEBI" id="CHEBI:30413"/>
        <label>4</label>
    </ligand>
    <ligandPart>
        <name>Fe</name>
        <dbReference type="ChEBI" id="CHEBI:18248"/>
    </ligandPart>
</feature>
<feature type="binding site" description="covalent" evidence="13">
    <location>
        <position position="154"/>
    </location>
    <ligand>
        <name>heme</name>
        <dbReference type="ChEBI" id="CHEBI:30413"/>
        <label>4</label>
    </ligand>
</feature>
<dbReference type="InterPro" id="IPR051174">
    <property type="entry name" value="Cytochrome_c-type_ET"/>
</dbReference>
<comment type="similarity">
    <text evidence="2">Belongs to the NapC/NirT/NrfH family.</text>
</comment>
<dbReference type="GO" id="GO:0009061">
    <property type="term" value="P:anaerobic respiration"/>
    <property type="evidence" value="ECO:0007669"/>
    <property type="project" value="TreeGrafter"/>
</dbReference>
<feature type="binding site" description="covalent" evidence="13">
    <location>
        <position position="123"/>
    </location>
    <ligand>
        <name>heme</name>
        <dbReference type="ChEBI" id="CHEBI:30413"/>
        <label>3</label>
    </ligand>
</feature>
<keyword evidence="3 12" id="KW-0813">Transport</keyword>
<feature type="binding site" description="covalent" evidence="13">
    <location>
        <position position="38"/>
    </location>
    <ligand>
        <name>heme</name>
        <dbReference type="ChEBI" id="CHEBI:30413"/>
        <label>1</label>
    </ligand>
</feature>
<dbReference type="PANTHER" id="PTHR30333">
    <property type="entry name" value="CYTOCHROME C-TYPE PROTEIN"/>
    <property type="match status" value="1"/>
</dbReference>
<dbReference type="InterPro" id="IPR024717">
    <property type="entry name" value="NapC/NirT/NrfH"/>
</dbReference>
<evidence type="ECO:0000256" key="7">
    <source>
        <dbReference type="ARBA" id="ARBA00022723"/>
    </source>
</evidence>
<keyword evidence="6" id="KW-0812">Transmembrane</keyword>
<dbReference type="PANTHER" id="PTHR30333:SF1">
    <property type="entry name" value="CYTOCHROME C-TYPE PROTEIN NAPC"/>
    <property type="match status" value="1"/>
</dbReference>
<gene>
    <name evidence="16" type="ORF">Dace_0586</name>
    <name evidence="17" type="ORF">Dace_2856</name>
</gene>
<name>Q1JWQ6_DESA6</name>
<dbReference type="InterPro" id="IPR005126">
    <property type="entry name" value="NapC/NirT_cyt_c_N"/>
</dbReference>
<keyword evidence="7 12" id="KW-0479">Metal-binding</keyword>
<proteinExistence type="inferred from homology"/>
<keyword evidence="8 12" id="KW-0249">Electron transport</keyword>
<dbReference type="AlphaFoldDB" id="Q1JWQ6"/>
<protein>
    <recommendedName>
        <fullName evidence="12">Cytochrome c-type protein</fullName>
    </recommendedName>
</protein>
<feature type="binding site" description="axial binding residue" evidence="14">
    <location>
        <position position="92"/>
    </location>
    <ligand>
        <name>heme</name>
        <dbReference type="ChEBI" id="CHEBI:30413"/>
        <label>1</label>
    </ligand>
    <ligandPart>
        <name>Fe</name>
        <dbReference type="ChEBI" id="CHEBI:18248"/>
    </ligandPart>
</feature>
<accession>Q1JWQ6</accession>
<comment type="caution">
    <text evidence="16">The sequence shown here is derived from an EMBL/GenBank/DDBJ whole genome shotgun (WGS) entry which is preliminary data.</text>
</comment>
<evidence type="ECO:0000256" key="4">
    <source>
        <dbReference type="ARBA" id="ARBA00022475"/>
    </source>
</evidence>
<evidence type="ECO:0000256" key="8">
    <source>
        <dbReference type="ARBA" id="ARBA00022982"/>
    </source>
</evidence>
<evidence type="ECO:0000313" key="16">
    <source>
        <dbReference type="EMBL" id="EAT14623.1"/>
    </source>
</evidence>
<feature type="binding site" description="covalent" evidence="13">
    <location>
        <position position="120"/>
    </location>
    <ligand>
        <name>heme</name>
        <dbReference type="ChEBI" id="CHEBI:30413"/>
        <label>3</label>
    </ligand>
</feature>
<dbReference type="InterPro" id="IPR038266">
    <property type="entry name" value="NapC/NirT_cytc_sf"/>
</dbReference>
<comment type="subcellular location">
    <subcellularLocation>
        <location evidence="1">Cell membrane</location>
        <topology evidence="1">Single-pass membrane protein</topology>
    </subcellularLocation>
</comment>
<keyword evidence="18" id="KW-1185">Reference proteome</keyword>
<feature type="binding site" evidence="13">
    <location>
        <position position="67"/>
    </location>
    <ligand>
        <name>a menaquinol</name>
        <dbReference type="ChEBI" id="CHEBI:18151"/>
    </ligand>
</feature>
<keyword evidence="11" id="KW-0472">Membrane</keyword>
<feature type="domain" description="NapC/NirT cytochrome c N-terminal" evidence="15">
    <location>
        <begin position="4"/>
        <end position="165"/>
    </location>
</feature>
<reference evidence="16 18" key="1">
    <citation type="submission" date="2006-05" db="EMBL/GenBank/DDBJ databases">
        <title>Annotation of the draft genome assembly of Desulfuromonas acetoxidans DSM 684.</title>
        <authorList>
            <consortium name="US DOE Joint Genome Institute (JGI-ORNL)"/>
            <person name="Larimer F."/>
            <person name="Land M."/>
            <person name="Hauser L."/>
        </authorList>
    </citation>
    <scope>NUCLEOTIDE SEQUENCE [LARGE SCALE GENOMIC DNA]</scope>
    <source>
        <strain evidence="16">DSM 684</strain>
        <strain evidence="18">DSM 684 / 11070</strain>
    </source>
</reference>
<dbReference type="Pfam" id="PF03264">
    <property type="entry name" value="Cytochrom_NNT"/>
    <property type="match status" value="1"/>
</dbReference>
<dbReference type="InterPro" id="IPR036280">
    <property type="entry name" value="Multihaem_cyt_sf"/>
</dbReference>
<feature type="binding site" description="covalent" evidence="13">
    <location>
        <position position="157"/>
    </location>
    <ligand>
        <name>heme</name>
        <dbReference type="ChEBI" id="CHEBI:30413"/>
        <label>4</label>
    </ligand>
</feature>
<dbReference type="GO" id="GO:0020037">
    <property type="term" value="F:heme binding"/>
    <property type="evidence" value="ECO:0007669"/>
    <property type="project" value="InterPro"/>
</dbReference>
<dbReference type="GO" id="GO:0009055">
    <property type="term" value="F:electron transfer activity"/>
    <property type="evidence" value="ECO:0007669"/>
    <property type="project" value="TreeGrafter"/>
</dbReference>
<evidence type="ECO:0000256" key="2">
    <source>
        <dbReference type="ARBA" id="ARBA00007395"/>
    </source>
</evidence>
<keyword evidence="10 12" id="KW-0408">Iron</keyword>
<evidence type="ECO:0000256" key="11">
    <source>
        <dbReference type="ARBA" id="ARBA00023136"/>
    </source>
</evidence>
<dbReference type="GO" id="GO:0046872">
    <property type="term" value="F:metal ion binding"/>
    <property type="evidence" value="ECO:0007669"/>
    <property type="project" value="UniProtKB-KW"/>
</dbReference>
<feature type="binding site" description="covalent" evidence="13">
    <location>
        <position position="41"/>
    </location>
    <ligand>
        <name>heme</name>
        <dbReference type="ChEBI" id="CHEBI:30413"/>
        <label>1</label>
    </ligand>
</feature>
<evidence type="ECO:0000259" key="15">
    <source>
        <dbReference type="Pfam" id="PF03264"/>
    </source>
</evidence>
<feature type="binding site" evidence="13">
    <location>
        <position position="92"/>
    </location>
    <ligand>
        <name>a menaquinol</name>
        <dbReference type="ChEBI" id="CHEBI:18151"/>
    </ligand>
</feature>
<reference evidence="16 18" key="2">
    <citation type="submission" date="2006-05" db="EMBL/GenBank/DDBJ databases">
        <title>Sequencing of the draft genome and assembly of Desulfuromonas acetoxidans DSM 684.</title>
        <authorList>
            <consortium name="US DOE Joint Genome Institute (JGI-PGF)"/>
            <person name="Copeland A."/>
            <person name="Lucas S."/>
            <person name="Lapidus A."/>
            <person name="Barry K."/>
            <person name="Detter J.C."/>
            <person name="Glavina del Rio T."/>
            <person name="Hammon N."/>
            <person name="Israni S."/>
            <person name="Dalin E."/>
            <person name="Tice H."/>
            <person name="Bruce D."/>
            <person name="Pitluck S."/>
            <person name="Richardson P."/>
        </authorList>
    </citation>
    <scope>NUCLEOTIDE SEQUENCE [LARGE SCALE GENOMIC DNA]</scope>
    <source>
        <strain evidence="16">DSM 684</strain>
        <strain evidence="18">DSM 684 / 11070</strain>
    </source>
</reference>
<dbReference type="Proteomes" id="UP000005695">
    <property type="component" value="Unassembled WGS sequence"/>
</dbReference>
<dbReference type="RefSeq" id="WP_005997860.1">
    <property type="nucleotide sequence ID" value="NZ_AAEW02000002.1"/>
</dbReference>
<evidence type="ECO:0000313" key="18">
    <source>
        <dbReference type="Proteomes" id="UP000005695"/>
    </source>
</evidence>
<evidence type="ECO:0000256" key="5">
    <source>
        <dbReference type="ARBA" id="ARBA00022617"/>
    </source>
</evidence>
<dbReference type="SUPFAM" id="SSF48695">
    <property type="entry name" value="Multiheme cytochromes"/>
    <property type="match status" value="1"/>
</dbReference>
<evidence type="ECO:0000256" key="9">
    <source>
        <dbReference type="ARBA" id="ARBA00022989"/>
    </source>
</evidence>
<organism evidence="16 18">
    <name type="scientific">Desulfuromonas acetoxidans (strain DSM 684 / 11070)</name>
    <dbReference type="NCBI Taxonomy" id="281689"/>
    <lineage>
        <taxon>Bacteria</taxon>
        <taxon>Pseudomonadati</taxon>
        <taxon>Thermodesulfobacteriota</taxon>
        <taxon>Desulfuromonadia</taxon>
        <taxon>Desulfuromonadales</taxon>
        <taxon>Desulfuromonadaceae</taxon>
        <taxon>Desulfuromonas</taxon>
    </lineage>
</organism>
<comment type="PTM">
    <text evidence="12">Binds 4 heme groups per subunit.</text>
</comment>
<dbReference type="EMBL" id="AAEW02000002">
    <property type="protein sequence ID" value="EAT16990.1"/>
    <property type="molecule type" value="Genomic_DNA"/>
</dbReference>
<evidence type="ECO:0000256" key="13">
    <source>
        <dbReference type="PIRSR" id="PIRSR000013-1"/>
    </source>
</evidence>
<keyword evidence="4" id="KW-1003">Cell membrane</keyword>
<feature type="binding site" evidence="13">
    <location>
        <position position="85"/>
    </location>
    <ligand>
        <name>a menaquinol</name>
        <dbReference type="ChEBI" id="CHEBI:18151"/>
    </ligand>
</feature>
<evidence type="ECO:0000256" key="6">
    <source>
        <dbReference type="ARBA" id="ARBA00022692"/>
    </source>
</evidence>
<evidence type="ECO:0000256" key="12">
    <source>
        <dbReference type="PIRNR" id="PIRNR000013"/>
    </source>
</evidence>
<dbReference type="EMBL" id="AAEW02000020">
    <property type="protein sequence ID" value="EAT14623.1"/>
    <property type="molecule type" value="Genomic_DNA"/>
</dbReference>
<dbReference type="Gene3D" id="1.10.3820.10">
    <property type="entry name" value="Di-heme elbow motif domain"/>
    <property type="match status" value="1"/>
</dbReference>
<evidence type="ECO:0000313" key="17">
    <source>
        <dbReference type="EMBL" id="EAT16990.1"/>
    </source>
</evidence>
<evidence type="ECO:0000256" key="3">
    <source>
        <dbReference type="ARBA" id="ARBA00022448"/>
    </source>
</evidence>
<feature type="binding site" description="axial binding residue" evidence="14">
    <location>
        <position position="71"/>
    </location>
    <ligand>
        <name>heme</name>
        <dbReference type="ChEBI" id="CHEBI:30413"/>
        <label>2</label>
    </ligand>
    <ligandPart>
        <name>Fe</name>
        <dbReference type="ChEBI" id="CHEBI:18248"/>
    </ligandPart>
</feature>
<dbReference type="GO" id="GO:0005886">
    <property type="term" value="C:plasma membrane"/>
    <property type="evidence" value="ECO:0007669"/>
    <property type="project" value="UniProtKB-SubCell"/>
</dbReference>
<feature type="binding site" description="covalent" evidence="13">
    <location>
        <position position="70"/>
    </location>
    <ligand>
        <name>heme</name>
        <dbReference type="ChEBI" id="CHEBI:30413"/>
        <label>2</label>
    </ligand>
</feature>
<dbReference type="PIRSF" id="PIRSF000013">
    <property type="entry name" value="4_hem_cytochrm_NapC"/>
    <property type="match status" value="1"/>
</dbReference>
<keyword evidence="9" id="KW-1133">Transmembrane helix</keyword>